<sequence>MILFGISRLHAQLVDNMDCQAFSDEPFFDELFIRQNGIKVINGEIKTKGNLEVIKDPKLVSRYEFDSTGKLIMQYTSFNGGGNKDTTFIKYIYDDRGNIITKRTNDAYGFFSYNFEYDSLNRPVLKTYCREENAGSDRYNFELGKQYVIVKESYSYKDEDSVLTKSIYNNHNRIYQTDKYIYNELELLVKIETRYVINKKRAVTAFTYTDLGKVASKVYYRDYKNKDEYEKWEYQYDELGNLTYIDYYKGEEHITHKEVLYDKSTYSLKALLIQDVASNFITIVKYTTTFSD</sequence>
<gene>
    <name evidence="1" type="ORF">CRYO30217_00463</name>
</gene>
<proteinExistence type="predicted"/>
<evidence type="ECO:0000313" key="1">
    <source>
        <dbReference type="EMBL" id="CAG5077712.1"/>
    </source>
</evidence>
<dbReference type="EMBL" id="OU015584">
    <property type="protein sequence ID" value="CAG5077712.1"/>
    <property type="molecule type" value="Genomic_DNA"/>
</dbReference>
<reference evidence="1" key="1">
    <citation type="submission" date="2021-04" db="EMBL/GenBank/DDBJ databases">
        <authorList>
            <person name="Rodrigo-Torres L."/>
            <person name="Arahal R. D."/>
            <person name="Lucena T."/>
        </authorList>
    </citation>
    <scope>NUCLEOTIDE SEQUENCE</scope>
    <source>
        <strain evidence="1">AS29M-1</strain>
    </source>
</reference>
<name>A0A916NPX4_9FLAO</name>
<dbReference type="Gene3D" id="2.180.10.10">
    <property type="entry name" value="RHS repeat-associated core"/>
    <property type="match status" value="1"/>
</dbReference>
<protein>
    <recommendedName>
        <fullName evidence="3">RHS repeat protein</fullName>
    </recommendedName>
</protein>
<evidence type="ECO:0000313" key="2">
    <source>
        <dbReference type="Proteomes" id="UP000683507"/>
    </source>
</evidence>
<dbReference type="KEGG" id="ptan:CRYO30217_00463"/>
<dbReference type="Proteomes" id="UP000683507">
    <property type="component" value="Chromosome"/>
</dbReference>
<accession>A0A916NPX4</accession>
<evidence type="ECO:0008006" key="3">
    <source>
        <dbReference type="Google" id="ProtNLM"/>
    </source>
</evidence>
<keyword evidence="2" id="KW-1185">Reference proteome</keyword>
<dbReference type="AlphaFoldDB" id="A0A916NPX4"/>
<organism evidence="1 2">
    <name type="scientific">Parvicella tangerina</name>
    <dbReference type="NCBI Taxonomy" id="2829795"/>
    <lineage>
        <taxon>Bacteria</taxon>
        <taxon>Pseudomonadati</taxon>
        <taxon>Bacteroidota</taxon>
        <taxon>Flavobacteriia</taxon>
        <taxon>Flavobacteriales</taxon>
        <taxon>Parvicellaceae</taxon>
        <taxon>Parvicella</taxon>
    </lineage>
</organism>